<accession>A0A6A8ADE7</accession>
<reference evidence="2 3" key="1">
    <citation type="submission" date="2019-11" db="EMBL/GenBank/DDBJ databases">
        <title>Genome analysis of Rhizobacterium cereale a novel genus and species isolated from maize roots in North Spain.</title>
        <authorList>
            <person name="Menendez E."/>
            <person name="Flores-Felix J.D."/>
            <person name="Ramirez-Bahena M.-H."/>
            <person name="Igual J.M."/>
            <person name="Garcia-Fraile P."/>
            <person name="Peix A."/>
            <person name="Velazquez E."/>
        </authorList>
    </citation>
    <scope>NUCLEOTIDE SEQUENCE [LARGE SCALE GENOMIC DNA]</scope>
    <source>
        <strain evidence="2 3">RZME27</strain>
    </source>
</reference>
<keyword evidence="2" id="KW-0378">Hydrolase</keyword>
<dbReference type="Proteomes" id="UP000435138">
    <property type="component" value="Unassembled WGS sequence"/>
</dbReference>
<protein>
    <submittedName>
        <fullName evidence="2">Alpha/beta hydrolase</fullName>
    </submittedName>
</protein>
<dbReference type="Pfam" id="PF12146">
    <property type="entry name" value="Hydrolase_4"/>
    <property type="match status" value="1"/>
</dbReference>
<evidence type="ECO:0000313" key="2">
    <source>
        <dbReference type="EMBL" id="MQY47760.1"/>
    </source>
</evidence>
<dbReference type="AlphaFoldDB" id="A0A6A8ADE7"/>
<evidence type="ECO:0000259" key="1">
    <source>
        <dbReference type="Pfam" id="PF12146"/>
    </source>
</evidence>
<dbReference type="InterPro" id="IPR053145">
    <property type="entry name" value="AB_hydrolase_Est10"/>
</dbReference>
<proteinExistence type="predicted"/>
<sequence length="591" mass="63919">MHTFIGHQGQYAAQATRPAAEPLLFAGSIGLFEPAKGTPRDIAVLIATSFGVEDLCSRRFIRLIAESLGDRGIASLRFDYPGTGDALTDNTSAADFESWTGSLHLAASQLRQQSGCERIVIVAQGIGAPVAIASNIPSLAAMVLLAPVTSGRTHVRELSAFLSISVEKLSLRPDSEADAIAQVTLPPGVATGLISINLLKLEAPPAEKILVLARQERAADTQLAEHLQMLGAEVTTKPFEGYDRLTANPLLAEVPQAIVRQVTDWIAALTTILPDIRRDTPQVPSACISHTGDGYRETPLRFGRNNRLLGITCDPAQGPDATKAQVLLLAAGYERQAGWGSYSARLARDLARRGVSTLRFDCSNVADSPAVEGHEGHVIYTDIQVTDVWEAVDFLENRGATSIVAAGRCTGAYLAFQSCLRDPRLKGMVGINPEMFLWPENRPIVSALTEQTQTLKHYGSRFLDLKTLKKALRGEINLARKGRAIGLRLKQHAMRPLSKAVGGISNRERAVYAAFADLQRRNVPVTILYSPDDIGLEEHAHFFGRGKNRYPTITPRTVTGTSHTFQHSHARAAYIDAIVGLVETCPAEPPA</sequence>
<dbReference type="Gene3D" id="3.40.50.1820">
    <property type="entry name" value="alpha/beta hydrolase"/>
    <property type="match status" value="2"/>
</dbReference>
<keyword evidence="3" id="KW-1185">Reference proteome</keyword>
<comment type="caution">
    <text evidence="2">The sequence shown here is derived from an EMBL/GenBank/DDBJ whole genome shotgun (WGS) entry which is preliminary data.</text>
</comment>
<dbReference type="SUPFAM" id="SSF53474">
    <property type="entry name" value="alpha/beta-Hydrolases"/>
    <property type="match status" value="2"/>
</dbReference>
<dbReference type="PANTHER" id="PTHR43265">
    <property type="entry name" value="ESTERASE ESTD"/>
    <property type="match status" value="1"/>
</dbReference>
<name>A0A6A8ADE7_9HYPH</name>
<evidence type="ECO:0000313" key="3">
    <source>
        <dbReference type="Proteomes" id="UP000435138"/>
    </source>
</evidence>
<dbReference type="InterPro" id="IPR029058">
    <property type="entry name" value="AB_hydrolase_fold"/>
</dbReference>
<dbReference type="InterPro" id="IPR022742">
    <property type="entry name" value="Hydrolase_4"/>
</dbReference>
<dbReference type="PANTHER" id="PTHR43265:SF1">
    <property type="entry name" value="ESTERASE ESTD"/>
    <property type="match status" value="1"/>
</dbReference>
<dbReference type="EMBL" id="WIXI01000046">
    <property type="protein sequence ID" value="MQY47760.1"/>
    <property type="molecule type" value="Genomic_DNA"/>
</dbReference>
<feature type="domain" description="Serine aminopeptidase S33" evidence="1">
    <location>
        <begin position="325"/>
        <end position="449"/>
    </location>
</feature>
<dbReference type="GO" id="GO:0052689">
    <property type="term" value="F:carboxylic ester hydrolase activity"/>
    <property type="evidence" value="ECO:0007669"/>
    <property type="project" value="TreeGrafter"/>
</dbReference>
<gene>
    <name evidence="2" type="ORF">GAO09_17120</name>
</gene>
<organism evidence="2 3">
    <name type="scientific">Endobacterium cereale</name>
    <dbReference type="NCBI Taxonomy" id="2663029"/>
    <lineage>
        <taxon>Bacteria</taxon>
        <taxon>Pseudomonadati</taxon>
        <taxon>Pseudomonadota</taxon>
        <taxon>Alphaproteobacteria</taxon>
        <taxon>Hyphomicrobiales</taxon>
        <taxon>Rhizobiaceae</taxon>
        <taxon>Endobacterium</taxon>
    </lineage>
</organism>
<dbReference type="RefSeq" id="WP_153355245.1">
    <property type="nucleotide sequence ID" value="NZ_JAYKOO010000009.1"/>
</dbReference>